<accession>A0A319BAG3</accession>
<evidence type="ECO:0000313" key="2">
    <source>
        <dbReference type="Proteomes" id="UP000248405"/>
    </source>
</evidence>
<keyword evidence="2" id="KW-1185">Reference proteome</keyword>
<dbReference type="GeneID" id="37208516"/>
<dbReference type="Proteomes" id="UP000248405">
    <property type="component" value="Unassembled WGS sequence"/>
</dbReference>
<reference evidence="1" key="1">
    <citation type="submission" date="2016-12" db="EMBL/GenBank/DDBJ databases">
        <title>The genomes of Aspergillus section Nigri reveals drivers in fungal speciation.</title>
        <authorList>
            <consortium name="DOE Joint Genome Institute"/>
            <person name="Vesth T.C."/>
            <person name="Nybo J."/>
            <person name="Theobald S."/>
            <person name="Brandl J."/>
            <person name="Frisvad J.C."/>
            <person name="Nielsen K.F."/>
            <person name="Lyhne E.K."/>
            <person name="Kogle M.E."/>
            <person name="Kuo A."/>
            <person name="Riley R."/>
            <person name="Clum A."/>
            <person name="Nolan M."/>
            <person name="Lipzen A."/>
            <person name="Salamov A."/>
            <person name="Henrissat B."/>
            <person name="Wiebenga A."/>
            <person name="De Vries R.P."/>
            <person name="Grigoriev I.V."/>
            <person name="Mortensen U.H."/>
            <person name="Andersen M.R."/>
            <person name="Baker S.E."/>
        </authorList>
    </citation>
    <scope>NUCLEOTIDE SEQUENCE [LARGE SCALE GENOMIC DNA]</scope>
    <source>
        <strain evidence="1">CBS 113365</strain>
    </source>
</reference>
<dbReference type="AlphaFoldDB" id="A0A319BAG3"/>
<organism evidence="1 2">
    <name type="scientific">Aspergillus vadensis (strain CBS 113365 / IMI 142717 / IBT 24658)</name>
    <dbReference type="NCBI Taxonomy" id="1448311"/>
    <lineage>
        <taxon>Eukaryota</taxon>
        <taxon>Fungi</taxon>
        <taxon>Dikarya</taxon>
        <taxon>Ascomycota</taxon>
        <taxon>Pezizomycotina</taxon>
        <taxon>Eurotiomycetes</taxon>
        <taxon>Eurotiomycetidae</taxon>
        <taxon>Eurotiales</taxon>
        <taxon>Aspergillaceae</taxon>
        <taxon>Aspergillus</taxon>
        <taxon>Aspergillus subgen. Circumdati</taxon>
    </lineage>
</organism>
<dbReference type="EMBL" id="KZ821623">
    <property type="protein sequence ID" value="PYH69575.1"/>
    <property type="molecule type" value="Genomic_DNA"/>
</dbReference>
<gene>
    <name evidence="1" type="ORF">BO88DRAFT_36284</name>
</gene>
<protein>
    <submittedName>
        <fullName evidence="1">Uncharacterized protein</fullName>
    </submittedName>
</protein>
<dbReference type="RefSeq" id="XP_025563369.1">
    <property type="nucleotide sequence ID" value="XM_025703924.1"/>
</dbReference>
<evidence type="ECO:0000313" key="1">
    <source>
        <dbReference type="EMBL" id="PYH69575.1"/>
    </source>
</evidence>
<sequence>MRRMVMSASLAGRDLGSACSDRQLPDWVSLAVLPGLVLISSNYFSRYLHSTPSTEESVAIYYLILSVYLYLAGELVELGSIVPTNHGRLPEDRFKFNFDGREGSSCSFPVRSWY</sequence>
<name>A0A319BAG3_ASPVC</name>
<proteinExistence type="predicted"/>